<evidence type="ECO:0000313" key="2">
    <source>
        <dbReference type="EMBL" id="KAK3799905.1"/>
    </source>
</evidence>
<organism evidence="2 3">
    <name type="scientific">Elysia crispata</name>
    <name type="common">lettuce slug</name>
    <dbReference type="NCBI Taxonomy" id="231223"/>
    <lineage>
        <taxon>Eukaryota</taxon>
        <taxon>Metazoa</taxon>
        <taxon>Spiralia</taxon>
        <taxon>Lophotrochozoa</taxon>
        <taxon>Mollusca</taxon>
        <taxon>Gastropoda</taxon>
        <taxon>Heterobranchia</taxon>
        <taxon>Euthyneura</taxon>
        <taxon>Panpulmonata</taxon>
        <taxon>Sacoglossa</taxon>
        <taxon>Placobranchoidea</taxon>
        <taxon>Plakobranchidae</taxon>
        <taxon>Elysia</taxon>
    </lineage>
</organism>
<keyword evidence="1" id="KW-0472">Membrane</keyword>
<evidence type="ECO:0000256" key="1">
    <source>
        <dbReference type="SAM" id="Phobius"/>
    </source>
</evidence>
<keyword evidence="3" id="KW-1185">Reference proteome</keyword>
<reference evidence="2" key="1">
    <citation type="journal article" date="2023" name="G3 (Bethesda)">
        <title>A reference genome for the long-term kleptoplast-retaining sea slug Elysia crispata morphotype clarki.</title>
        <authorList>
            <person name="Eastman K.E."/>
            <person name="Pendleton A.L."/>
            <person name="Shaikh M.A."/>
            <person name="Suttiyut T."/>
            <person name="Ogas R."/>
            <person name="Tomko P."/>
            <person name="Gavelis G."/>
            <person name="Widhalm J.R."/>
            <person name="Wisecaver J.H."/>
        </authorList>
    </citation>
    <scope>NUCLEOTIDE SEQUENCE</scope>
    <source>
        <strain evidence="2">ECLA1</strain>
    </source>
</reference>
<accession>A0AAE1EAV3</accession>
<feature type="transmembrane region" description="Helical" evidence="1">
    <location>
        <begin position="20"/>
        <end position="40"/>
    </location>
</feature>
<comment type="caution">
    <text evidence="2">The sequence shown here is derived from an EMBL/GenBank/DDBJ whole genome shotgun (WGS) entry which is preliminary data.</text>
</comment>
<name>A0AAE1EAV3_9GAST</name>
<sequence length="90" mass="9988">MYISTIPLNLYSVTELQRKVFIISSQLILLSTSWVVAGICSKVLDRRCCWSPCADHIRPVLLLQSELPSALSISIISHGPPLGDPYIDSF</sequence>
<dbReference type="AlphaFoldDB" id="A0AAE1EAV3"/>
<evidence type="ECO:0000313" key="3">
    <source>
        <dbReference type="Proteomes" id="UP001283361"/>
    </source>
</evidence>
<dbReference type="Proteomes" id="UP001283361">
    <property type="component" value="Unassembled WGS sequence"/>
</dbReference>
<protein>
    <submittedName>
        <fullName evidence="2">Uncharacterized protein</fullName>
    </submittedName>
</protein>
<dbReference type="EMBL" id="JAWDGP010000525">
    <property type="protein sequence ID" value="KAK3799905.1"/>
    <property type="molecule type" value="Genomic_DNA"/>
</dbReference>
<gene>
    <name evidence="2" type="ORF">RRG08_040846</name>
</gene>
<keyword evidence="1" id="KW-1133">Transmembrane helix</keyword>
<proteinExistence type="predicted"/>
<keyword evidence="1" id="KW-0812">Transmembrane</keyword>